<feature type="transmembrane region" description="Helical" evidence="11">
    <location>
        <begin position="20"/>
        <end position="40"/>
    </location>
</feature>
<comment type="similarity">
    <text evidence="2">Belongs to the YajC family.</text>
</comment>
<dbReference type="SMART" id="SM01323">
    <property type="entry name" value="YajC"/>
    <property type="match status" value="1"/>
</dbReference>
<accession>A0AAV3UA26</accession>
<organism evidence="12 13">
    <name type="scientific">Halioxenophilus aromaticivorans</name>
    <dbReference type="NCBI Taxonomy" id="1306992"/>
    <lineage>
        <taxon>Bacteria</taxon>
        <taxon>Pseudomonadati</taxon>
        <taxon>Pseudomonadota</taxon>
        <taxon>Gammaproteobacteria</taxon>
        <taxon>Alteromonadales</taxon>
        <taxon>Alteromonadaceae</taxon>
        <taxon>Halioxenophilus</taxon>
    </lineage>
</organism>
<gene>
    <name evidence="12" type="primary">yajC</name>
    <name evidence="12" type="ORF">GCM10025791_49320</name>
</gene>
<keyword evidence="10 11" id="KW-0472">Membrane</keyword>
<keyword evidence="4" id="KW-0813">Transport</keyword>
<evidence type="ECO:0000256" key="11">
    <source>
        <dbReference type="SAM" id="Phobius"/>
    </source>
</evidence>
<dbReference type="Proteomes" id="UP001409585">
    <property type="component" value="Unassembled WGS sequence"/>
</dbReference>
<evidence type="ECO:0000313" key="12">
    <source>
        <dbReference type="EMBL" id="GAA4961847.1"/>
    </source>
</evidence>
<dbReference type="EMBL" id="BAABLX010000080">
    <property type="protein sequence ID" value="GAA4961847.1"/>
    <property type="molecule type" value="Genomic_DNA"/>
</dbReference>
<dbReference type="NCBIfam" id="TIGR00739">
    <property type="entry name" value="yajC"/>
    <property type="match status" value="1"/>
</dbReference>
<dbReference type="InterPro" id="IPR003849">
    <property type="entry name" value="Preprotein_translocase_YajC"/>
</dbReference>
<evidence type="ECO:0000256" key="10">
    <source>
        <dbReference type="ARBA" id="ARBA00023136"/>
    </source>
</evidence>
<dbReference type="Pfam" id="PF02699">
    <property type="entry name" value="YajC"/>
    <property type="match status" value="1"/>
</dbReference>
<keyword evidence="9" id="KW-0811">Translocation</keyword>
<evidence type="ECO:0000256" key="2">
    <source>
        <dbReference type="ARBA" id="ARBA00006742"/>
    </source>
</evidence>
<keyword evidence="13" id="KW-1185">Reference proteome</keyword>
<evidence type="ECO:0000256" key="8">
    <source>
        <dbReference type="ARBA" id="ARBA00022989"/>
    </source>
</evidence>
<keyword evidence="5" id="KW-1003">Cell membrane</keyword>
<keyword evidence="6 11" id="KW-0812">Transmembrane</keyword>
<dbReference type="PANTHER" id="PTHR33909">
    <property type="entry name" value="SEC TRANSLOCON ACCESSORY COMPLEX SUBUNIT YAJC"/>
    <property type="match status" value="1"/>
</dbReference>
<dbReference type="GO" id="GO:0015031">
    <property type="term" value="P:protein transport"/>
    <property type="evidence" value="ECO:0007669"/>
    <property type="project" value="UniProtKB-KW"/>
</dbReference>
<evidence type="ECO:0000256" key="3">
    <source>
        <dbReference type="ARBA" id="ARBA00014962"/>
    </source>
</evidence>
<dbReference type="GO" id="GO:0005886">
    <property type="term" value="C:plasma membrane"/>
    <property type="evidence" value="ECO:0007669"/>
    <property type="project" value="UniProtKB-SubCell"/>
</dbReference>
<dbReference type="PRINTS" id="PR01853">
    <property type="entry name" value="YAJCTRNLCASE"/>
</dbReference>
<evidence type="ECO:0000313" key="13">
    <source>
        <dbReference type="Proteomes" id="UP001409585"/>
    </source>
</evidence>
<keyword evidence="7" id="KW-0653">Protein transport</keyword>
<evidence type="ECO:0000256" key="6">
    <source>
        <dbReference type="ARBA" id="ARBA00022692"/>
    </source>
</evidence>
<evidence type="ECO:0000256" key="7">
    <source>
        <dbReference type="ARBA" id="ARBA00022927"/>
    </source>
</evidence>
<sequence>MSFFIPQAFAQSGAQPGQPGGMLPTLIMFGGLFLFMYLFIIRPQRKRQKEHTDLISALSKGDEVVMTSGLLAKVSKVDEDYVTVEAANNVELRYQKASVHAVLPKGTIKKVGASA</sequence>
<name>A0AAV3UA26_9ALTE</name>
<dbReference type="RefSeq" id="WP_345428254.1">
    <property type="nucleotide sequence ID" value="NZ_AP031496.1"/>
</dbReference>
<dbReference type="AlphaFoldDB" id="A0AAV3UA26"/>
<comment type="caution">
    <text evidence="12">The sequence shown here is derived from an EMBL/GenBank/DDBJ whole genome shotgun (WGS) entry which is preliminary data.</text>
</comment>
<protein>
    <recommendedName>
        <fullName evidence="3">Sec translocon accessory complex subunit YajC</fullName>
    </recommendedName>
</protein>
<reference evidence="13" key="1">
    <citation type="journal article" date="2019" name="Int. J. Syst. Evol. Microbiol.">
        <title>The Global Catalogue of Microorganisms (GCM) 10K type strain sequencing project: providing services to taxonomists for standard genome sequencing and annotation.</title>
        <authorList>
            <consortium name="The Broad Institute Genomics Platform"/>
            <consortium name="The Broad Institute Genome Sequencing Center for Infectious Disease"/>
            <person name="Wu L."/>
            <person name="Ma J."/>
        </authorList>
    </citation>
    <scope>NUCLEOTIDE SEQUENCE [LARGE SCALE GENOMIC DNA]</scope>
    <source>
        <strain evidence="13">JCM 19134</strain>
    </source>
</reference>
<evidence type="ECO:0000256" key="5">
    <source>
        <dbReference type="ARBA" id="ARBA00022475"/>
    </source>
</evidence>
<evidence type="ECO:0000256" key="9">
    <source>
        <dbReference type="ARBA" id="ARBA00023010"/>
    </source>
</evidence>
<dbReference type="PANTHER" id="PTHR33909:SF1">
    <property type="entry name" value="SEC TRANSLOCON ACCESSORY COMPLEX SUBUNIT YAJC"/>
    <property type="match status" value="1"/>
</dbReference>
<comment type="subcellular location">
    <subcellularLocation>
        <location evidence="1">Cell membrane</location>
        <topology evidence="1">Single-pass membrane protein</topology>
    </subcellularLocation>
</comment>
<proteinExistence type="inferred from homology"/>
<evidence type="ECO:0000256" key="4">
    <source>
        <dbReference type="ARBA" id="ARBA00022448"/>
    </source>
</evidence>
<evidence type="ECO:0000256" key="1">
    <source>
        <dbReference type="ARBA" id="ARBA00004162"/>
    </source>
</evidence>
<keyword evidence="8 11" id="KW-1133">Transmembrane helix</keyword>